<evidence type="ECO:0000313" key="3">
    <source>
        <dbReference type="Proteomes" id="UP000825701"/>
    </source>
</evidence>
<evidence type="ECO:0008006" key="4">
    <source>
        <dbReference type="Google" id="ProtNLM"/>
    </source>
</evidence>
<sequence length="295" mass="33051">MIDVSVVANGLSAHASGSVTTYHVRRIETSSVDETDDLVPNICTPLMPEKRAARQPRRSRTEIQEKKSPRLRGSETKKVRYRGRETYCGDVPMTRLRYKLVAGDSLLECDFVIVTDATEDDLIDVQSQPAPLAIYVEGHELKWTPDYLIRRVGFTAELVEVKNLSWLRPSDPSLAAYRRAWVDACAVAARSQGFAFRLLTEQEIRVEPRLSNAYLTHRHLGPFVDEGLLMKAVMALPSLMAQATVADLGSAIDNPLRAIECAIRLDRQGYIRLDRSTVFSSASTFTNSQAEREPQ</sequence>
<name>A0A9E6RA36_9HYPH</name>
<organism evidence="2 3">
    <name type="scientific">Chenggangzhangella methanolivorans</name>
    <dbReference type="NCBI Taxonomy" id="1437009"/>
    <lineage>
        <taxon>Bacteria</taxon>
        <taxon>Pseudomonadati</taxon>
        <taxon>Pseudomonadota</taxon>
        <taxon>Alphaproteobacteria</taxon>
        <taxon>Hyphomicrobiales</taxon>
        <taxon>Methylopilaceae</taxon>
        <taxon>Chenggangzhangella</taxon>
    </lineage>
</organism>
<dbReference type="AlphaFoldDB" id="A0A9E6RA36"/>
<keyword evidence="3" id="KW-1185">Reference proteome</keyword>
<proteinExistence type="predicted"/>
<protein>
    <recommendedName>
        <fullName evidence="4">TnsA endonuclease N-terminal domain-containing protein</fullName>
    </recommendedName>
</protein>
<accession>A0A9E6RA36</accession>
<gene>
    <name evidence="2" type="ORF">K6K41_00790</name>
</gene>
<feature type="compositionally biased region" description="Basic and acidic residues" evidence="1">
    <location>
        <begin position="59"/>
        <end position="76"/>
    </location>
</feature>
<evidence type="ECO:0000313" key="2">
    <source>
        <dbReference type="EMBL" id="QZO00357.1"/>
    </source>
</evidence>
<reference evidence="2" key="1">
    <citation type="submission" date="2021-08" db="EMBL/GenBank/DDBJ databases">
        <authorList>
            <person name="Zhang H."/>
            <person name="Xu M."/>
            <person name="Yu Z."/>
            <person name="Yang L."/>
            <person name="Cai Y."/>
        </authorList>
    </citation>
    <scope>NUCLEOTIDE SEQUENCE</scope>
    <source>
        <strain evidence="2">CHL1</strain>
    </source>
</reference>
<dbReference type="RefSeq" id="WP_261403553.1">
    <property type="nucleotide sequence ID" value="NZ_CP081869.1"/>
</dbReference>
<dbReference type="Proteomes" id="UP000825701">
    <property type="component" value="Chromosome"/>
</dbReference>
<dbReference type="KEGG" id="cmet:K6K41_00790"/>
<dbReference type="EMBL" id="CP081869">
    <property type="protein sequence ID" value="QZO00357.1"/>
    <property type="molecule type" value="Genomic_DNA"/>
</dbReference>
<evidence type="ECO:0000256" key="1">
    <source>
        <dbReference type="SAM" id="MobiDB-lite"/>
    </source>
</evidence>
<feature type="region of interest" description="Disordered" evidence="1">
    <location>
        <begin position="48"/>
        <end position="76"/>
    </location>
</feature>